<feature type="chain" id="PRO_5002666810" evidence="4">
    <location>
        <begin position="21"/>
        <end position="492"/>
    </location>
</feature>
<gene>
    <name evidence="5" type="ORF">PI23P_04422</name>
</gene>
<organism evidence="5 6">
    <name type="scientific">Polaribacter irgensii 23-P</name>
    <dbReference type="NCBI Taxonomy" id="313594"/>
    <lineage>
        <taxon>Bacteria</taxon>
        <taxon>Pseudomonadati</taxon>
        <taxon>Bacteroidota</taxon>
        <taxon>Flavobacteriia</taxon>
        <taxon>Flavobacteriales</taxon>
        <taxon>Flavobacteriaceae</taxon>
    </lineage>
</organism>
<keyword evidence="6" id="KW-1185">Reference proteome</keyword>
<dbReference type="OrthoDB" id="2575953at2"/>
<feature type="repeat" description="ANK" evidence="3">
    <location>
        <begin position="400"/>
        <end position="432"/>
    </location>
</feature>
<dbReference type="PROSITE" id="PS50088">
    <property type="entry name" value="ANK_REPEAT"/>
    <property type="match status" value="4"/>
</dbReference>
<dbReference type="SUPFAM" id="SSF48403">
    <property type="entry name" value="Ankyrin repeat"/>
    <property type="match status" value="2"/>
</dbReference>
<name>A4BXM1_9FLAO</name>
<dbReference type="eggNOG" id="COG0666">
    <property type="taxonomic scope" value="Bacteria"/>
</dbReference>
<dbReference type="HOGENOM" id="CLU_562507_0_0_10"/>
<proteinExistence type="predicted"/>
<feature type="repeat" description="ANK" evidence="3">
    <location>
        <begin position="92"/>
        <end position="124"/>
    </location>
</feature>
<protein>
    <submittedName>
        <fullName evidence="5">Uncharacterized protein</fullName>
    </submittedName>
</protein>
<evidence type="ECO:0000256" key="4">
    <source>
        <dbReference type="SAM" id="SignalP"/>
    </source>
</evidence>
<dbReference type="STRING" id="313594.PI23P_04422"/>
<keyword evidence="4" id="KW-0732">Signal</keyword>
<dbReference type="Pfam" id="PF12796">
    <property type="entry name" value="Ank_2"/>
    <property type="match status" value="3"/>
</dbReference>
<dbReference type="InterPro" id="IPR036770">
    <property type="entry name" value="Ankyrin_rpt-contain_sf"/>
</dbReference>
<keyword evidence="2 3" id="KW-0040">ANK repeat</keyword>
<reference evidence="5 6" key="1">
    <citation type="submission" date="2006-02" db="EMBL/GenBank/DDBJ databases">
        <authorList>
            <person name="Murray A."/>
            <person name="Staley J."/>
            <person name="Ferriera S."/>
            <person name="Johnson J."/>
            <person name="Kravitz S."/>
            <person name="Halpern A."/>
            <person name="Remington K."/>
            <person name="Beeson K."/>
            <person name="Tran B."/>
            <person name="Rogers Y.-H."/>
            <person name="Friedman R."/>
            <person name="Venter J.C."/>
        </authorList>
    </citation>
    <scope>NUCLEOTIDE SEQUENCE [LARGE SCALE GENOMIC DNA]</scope>
    <source>
        <strain evidence="5 6">23-P</strain>
    </source>
</reference>
<dbReference type="EMBL" id="AAOG01000001">
    <property type="protein sequence ID" value="EAR13712.1"/>
    <property type="molecule type" value="Genomic_DNA"/>
</dbReference>
<evidence type="ECO:0000256" key="2">
    <source>
        <dbReference type="ARBA" id="ARBA00023043"/>
    </source>
</evidence>
<evidence type="ECO:0000256" key="3">
    <source>
        <dbReference type="PROSITE-ProRule" id="PRU00023"/>
    </source>
</evidence>
<evidence type="ECO:0000313" key="6">
    <source>
        <dbReference type="Proteomes" id="UP000003053"/>
    </source>
</evidence>
<dbReference type="SMART" id="SM00248">
    <property type="entry name" value="ANK"/>
    <property type="match status" value="10"/>
</dbReference>
<dbReference type="PANTHER" id="PTHR24198">
    <property type="entry name" value="ANKYRIN REPEAT AND PROTEIN KINASE DOMAIN-CONTAINING PROTEIN"/>
    <property type="match status" value="1"/>
</dbReference>
<dbReference type="AlphaFoldDB" id="A4BXM1"/>
<keyword evidence="1" id="KW-0677">Repeat</keyword>
<evidence type="ECO:0000256" key="1">
    <source>
        <dbReference type="ARBA" id="ARBA00022737"/>
    </source>
</evidence>
<feature type="signal peptide" evidence="4">
    <location>
        <begin position="1"/>
        <end position="20"/>
    </location>
</feature>
<evidence type="ECO:0000313" key="5">
    <source>
        <dbReference type="EMBL" id="EAR13712.1"/>
    </source>
</evidence>
<dbReference type="PROSITE" id="PS50297">
    <property type="entry name" value="ANK_REP_REGION"/>
    <property type="match status" value="3"/>
</dbReference>
<feature type="repeat" description="ANK" evidence="3">
    <location>
        <begin position="125"/>
        <end position="159"/>
    </location>
</feature>
<dbReference type="RefSeq" id="WP_004569510.1">
    <property type="nucleotide sequence ID" value="NZ_CH724148.1"/>
</dbReference>
<sequence>MKKTVILFLLSTLFGSASFAQKPNIFHSSDFWKTNPSVVEIEEQIAKGNAISALNENAFDGLVYAILEDVDASTIQYLLSKKGNPVHKKTHDGRTYIFWAAYKNNLKLIKYLVAKGAKTNLIDSHGYTVLNFAASAGQTNIEMYDYLIKMGANIHTDKNHKGANALLLVAPHLENFNLVKYFLAQGASLKDTDTNGAGLFEYAAKGGHISFLKKLIEEGIDTGAHAMIFASQGLRRKKNNLETYKFLESVGVQPNTVDASIKNPLHAIAYNNTDLETYRYFISKGVDVNLQDHEGNSPFLNAANSNTLEVVVFLSKTVKDINLKDVNGRSPLAKAVQRNSTDVIQFLLEQNANITAVDAKGNSLSYYLIQTFNADDPANFEEKLALLQKNGLVLNSPQNSGNTLLHLATEKNNLALLKRVSSFNIDVNKQNEEGLSALQIAAMTSKNLDIMTYLIGIGAHKNIKTAFDESIYDLASENEALQKNNLDLQFLK</sequence>
<comment type="caution">
    <text evidence="5">The sequence shown here is derived from an EMBL/GenBank/DDBJ whole genome shotgun (WGS) entry which is preliminary data.</text>
</comment>
<accession>A4BXM1</accession>
<dbReference type="Gene3D" id="1.25.40.20">
    <property type="entry name" value="Ankyrin repeat-containing domain"/>
    <property type="match status" value="3"/>
</dbReference>
<feature type="repeat" description="ANK" evidence="3">
    <location>
        <begin position="327"/>
        <end position="359"/>
    </location>
</feature>
<dbReference type="InterPro" id="IPR002110">
    <property type="entry name" value="Ankyrin_rpt"/>
</dbReference>
<dbReference type="PANTHER" id="PTHR24198:SF165">
    <property type="entry name" value="ANKYRIN REPEAT-CONTAINING PROTEIN-RELATED"/>
    <property type="match status" value="1"/>
</dbReference>
<dbReference type="Proteomes" id="UP000003053">
    <property type="component" value="Unassembled WGS sequence"/>
</dbReference>